<organism evidence="1 2">
    <name type="scientific">Sphingobacterium siyangense</name>
    <dbReference type="NCBI Taxonomy" id="459529"/>
    <lineage>
        <taxon>Bacteria</taxon>
        <taxon>Pseudomonadati</taxon>
        <taxon>Bacteroidota</taxon>
        <taxon>Sphingobacteriia</taxon>
        <taxon>Sphingobacteriales</taxon>
        <taxon>Sphingobacteriaceae</taxon>
        <taxon>Sphingobacterium</taxon>
    </lineage>
</organism>
<protein>
    <submittedName>
        <fullName evidence="1">Uncharacterized protein</fullName>
    </submittedName>
</protein>
<name>A0A562M4R0_9SPHI</name>
<dbReference type="Proteomes" id="UP000315908">
    <property type="component" value="Unassembled WGS sequence"/>
</dbReference>
<sequence>MGTTCVDPLVHKARLQNEPFLIRQKPTSYIAIIRTKKSKHSRIIVFNMKSNLSKFVLYTL</sequence>
<evidence type="ECO:0000313" key="2">
    <source>
        <dbReference type="Proteomes" id="UP000315908"/>
    </source>
</evidence>
<evidence type="ECO:0000313" key="1">
    <source>
        <dbReference type="EMBL" id="TWI14909.1"/>
    </source>
</evidence>
<proteinExistence type="predicted"/>
<dbReference type="EMBL" id="VLKR01000048">
    <property type="protein sequence ID" value="TWI14909.1"/>
    <property type="molecule type" value="Genomic_DNA"/>
</dbReference>
<comment type="caution">
    <text evidence="1">The sequence shown here is derived from an EMBL/GenBank/DDBJ whole genome shotgun (WGS) entry which is preliminary data.</text>
</comment>
<accession>A0A562M4R0</accession>
<reference evidence="1 2" key="1">
    <citation type="journal article" date="2015" name="Stand. Genomic Sci.">
        <title>Genomic Encyclopedia of Bacterial and Archaeal Type Strains, Phase III: the genomes of soil and plant-associated and newly described type strains.</title>
        <authorList>
            <person name="Whitman W.B."/>
            <person name="Woyke T."/>
            <person name="Klenk H.P."/>
            <person name="Zhou Y."/>
            <person name="Lilburn T.G."/>
            <person name="Beck B.J."/>
            <person name="De Vos P."/>
            <person name="Vandamme P."/>
            <person name="Eisen J.A."/>
            <person name="Garrity G."/>
            <person name="Hugenholtz P."/>
            <person name="Kyrpides N.C."/>
        </authorList>
    </citation>
    <scope>NUCLEOTIDE SEQUENCE [LARGE SCALE GENOMIC DNA]</scope>
    <source>
        <strain evidence="1 2">CGMCC 1.6855</strain>
    </source>
</reference>
<gene>
    <name evidence="1" type="ORF">IQ31_05265</name>
</gene>
<dbReference type="AlphaFoldDB" id="A0A562M4R0"/>